<dbReference type="GO" id="GO:0005886">
    <property type="term" value="C:plasma membrane"/>
    <property type="evidence" value="ECO:0007669"/>
    <property type="project" value="UniProtKB-SubCell"/>
</dbReference>
<evidence type="ECO:0000256" key="7">
    <source>
        <dbReference type="ARBA" id="ARBA00023010"/>
    </source>
</evidence>
<dbReference type="PANTHER" id="PTHR30081:SF1">
    <property type="entry name" value="PROTEIN TRANSLOCASE SUBUNIT SECD"/>
    <property type="match status" value="1"/>
</dbReference>
<proteinExistence type="predicted"/>
<evidence type="ECO:0000256" key="3">
    <source>
        <dbReference type="ARBA" id="ARBA00022475"/>
    </source>
</evidence>
<dbReference type="SUPFAM" id="SSF82866">
    <property type="entry name" value="Multidrug efflux transporter AcrB transmembrane domain"/>
    <property type="match status" value="1"/>
</dbReference>
<evidence type="ECO:0000256" key="4">
    <source>
        <dbReference type="ARBA" id="ARBA00022692"/>
    </source>
</evidence>
<accession>A0A447T9A8</accession>
<keyword evidence="7" id="KW-0811">Translocation</keyword>
<keyword evidence="4 9" id="KW-0812">Transmembrane</keyword>
<feature type="domain" description="Protein export membrane protein SecD/SecF C-terminal" evidence="10">
    <location>
        <begin position="3"/>
        <end position="71"/>
    </location>
</feature>
<name>A0A447T9A8_CHRVL</name>
<evidence type="ECO:0000256" key="5">
    <source>
        <dbReference type="ARBA" id="ARBA00022927"/>
    </source>
</evidence>
<dbReference type="EMBL" id="LR134182">
    <property type="protein sequence ID" value="VEB41438.1"/>
    <property type="molecule type" value="Genomic_DNA"/>
</dbReference>
<sequence length="89" mass="9846">MNIIEERTIGPSLGKENIEKGFHATLWGFAAIAVFMVIYYGLFGVFSSLSLAINVFLLIALLSMLQATLTLPASPPSRWRWAWPSTPTC</sequence>
<dbReference type="GO" id="GO:0015031">
    <property type="term" value="P:protein transport"/>
    <property type="evidence" value="ECO:0007669"/>
    <property type="project" value="UniProtKB-KW"/>
</dbReference>
<evidence type="ECO:0000313" key="11">
    <source>
        <dbReference type="EMBL" id="VEB41438.1"/>
    </source>
</evidence>
<keyword evidence="5" id="KW-0653">Protein transport</keyword>
<evidence type="ECO:0000259" key="10">
    <source>
        <dbReference type="Pfam" id="PF02355"/>
    </source>
</evidence>
<feature type="transmembrane region" description="Helical" evidence="9">
    <location>
        <begin position="21"/>
        <end position="43"/>
    </location>
</feature>
<evidence type="ECO:0000256" key="2">
    <source>
        <dbReference type="ARBA" id="ARBA00022448"/>
    </source>
</evidence>
<keyword evidence="6 9" id="KW-1133">Transmembrane helix</keyword>
<keyword evidence="3" id="KW-1003">Cell membrane</keyword>
<dbReference type="InterPro" id="IPR022813">
    <property type="entry name" value="SecD/SecF_arch_bac"/>
</dbReference>
<keyword evidence="2" id="KW-0813">Transport</keyword>
<comment type="subcellular location">
    <subcellularLocation>
        <location evidence="1">Cell membrane</location>
        <topology evidence="1">Multi-pass membrane protein</topology>
    </subcellularLocation>
</comment>
<evidence type="ECO:0000313" key="12">
    <source>
        <dbReference type="Proteomes" id="UP000275777"/>
    </source>
</evidence>
<protein>
    <submittedName>
        <fullName evidence="11">Preprotein translocase subunit SecD</fullName>
    </submittedName>
</protein>
<feature type="transmembrane region" description="Helical" evidence="9">
    <location>
        <begin position="49"/>
        <end position="71"/>
    </location>
</feature>
<evidence type="ECO:0000256" key="9">
    <source>
        <dbReference type="SAM" id="Phobius"/>
    </source>
</evidence>
<evidence type="ECO:0000256" key="6">
    <source>
        <dbReference type="ARBA" id="ARBA00022989"/>
    </source>
</evidence>
<evidence type="ECO:0000256" key="1">
    <source>
        <dbReference type="ARBA" id="ARBA00004651"/>
    </source>
</evidence>
<dbReference type="Proteomes" id="UP000275777">
    <property type="component" value="Chromosome"/>
</dbReference>
<organism evidence="11 12">
    <name type="scientific">Chromobacterium violaceum</name>
    <dbReference type="NCBI Taxonomy" id="536"/>
    <lineage>
        <taxon>Bacteria</taxon>
        <taxon>Pseudomonadati</taxon>
        <taxon>Pseudomonadota</taxon>
        <taxon>Betaproteobacteria</taxon>
        <taxon>Neisseriales</taxon>
        <taxon>Chromobacteriaceae</taxon>
        <taxon>Chromobacterium</taxon>
    </lineage>
</organism>
<dbReference type="PANTHER" id="PTHR30081">
    <property type="entry name" value="PROTEIN-EXPORT MEMBRANE PROTEIN SEC"/>
    <property type="match status" value="1"/>
</dbReference>
<keyword evidence="8 9" id="KW-0472">Membrane</keyword>
<dbReference type="AlphaFoldDB" id="A0A447T9A8"/>
<gene>
    <name evidence="11" type="primary">secD_2</name>
    <name evidence="11" type="ORF">NCTC9695_01866</name>
</gene>
<reference evidence="11 12" key="1">
    <citation type="submission" date="2018-12" db="EMBL/GenBank/DDBJ databases">
        <authorList>
            <consortium name="Pathogen Informatics"/>
        </authorList>
    </citation>
    <scope>NUCLEOTIDE SEQUENCE [LARGE SCALE GENOMIC DNA]</scope>
    <source>
        <strain evidence="11 12">NCTC9695</strain>
    </source>
</reference>
<dbReference type="Pfam" id="PF02355">
    <property type="entry name" value="SecD_SecF_C"/>
    <property type="match status" value="1"/>
</dbReference>
<dbReference type="InterPro" id="IPR048634">
    <property type="entry name" value="SecD_SecF_C"/>
</dbReference>
<evidence type="ECO:0000256" key="8">
    <source>
        <dbReference type="ARBA" id="ARBA00023136"/>
    </source>
</evidence>